<keyword evidence="2" id="KW-0808">Transferase</keyword>
<keyword evidence="3" id="KW-1185">Reference proteome</keyword>
<dbReference type="InterPro" id="IPR043502">
    <property type="entry name" value="DNA/RNA_pol_sf"/>
</dbReference>
<dbReference type="AlphaFoldDB" id="A0A4C2A6T6"/>
<dbReference type="CDD" id="cd01650">
    <property type="entry name" value="RT_nLTR_like"/>
    <property type="match status" value="1"/>
</dbReference>
<dbReference type="Proteomes" id="UP000299102">
    <property type="component" value="Unassembled WGS sequence"/>
</dbReference>
<dbReference type="STRING" id="151549.A0A4C2A6T6"/>
<dbReference type="InterPro" id="IPR000477">
    <property type="entry name" value="RT_dom"/>
</dbReference>
<name>A0A4C2A6T6_EUMVA</name>
<keyword evidence="2" id="KW-0695">RNA-directed DNA polymerase</keyword>
<evidence type="ECO:0000313" key="3">
    <source>
        <dbReference type="Proteomes" id="UP000299102"/>
    </source>
</evidence>
<organism evidence="2 3">
    <name type="scientific">Eumeta variegata</name>
    <name type="common">Bagworm moth</name>
    <name type="synonym">Eumeta japonica</name>
    <dbReference type="NCBI Taxonomy" id="151549"/>
    <lineage>
        <taxon>Eukaryota</taxon>
        <taxon>Metazoa</taxon>
        <taxon>Ecdysozoa</taxon>
        <taxon>Arthropoda</taxon>
        <taxon>Hexapoda</taxon>
        <taxon>Insecta</taxon>
        <taxon>Pterygota</taxon>
        <taxon>Neoptera</taxon>
        <taxon>Endopterygota</taxon>
        <taxon>Lepidoptera</taxon>
        <taxon>Glossata</taxon>
        <taxon>Ditrysia</taxon>
        <taxon>Tineoidea</taxon>
        <taxon>Psychidae</taxon>
        <taxon>Oiketicinae</taxon>
        <taxon>Eumeta</taxon>
    </lineage>
</organism>
<sequence>MQTPKRRIRNAAPADAHTWSRNMRAKEVYERAAADARTASWKRFCSTKTGRACGTVFTGSSGTLGKPEDVLLRDDSGRVCNPDESAALLAETFSLVTRWTPMAAILRDPGLFLAVANKCLRLGYFPRAWKVAAIKVIPKPGKDDYSRPKSYRPIGLLSVMGKTVERMLVCRIKWHIMPKLQARQYGFMPQRGTEDSLYDLMTHIYNELSLKKIILMVSLDIEGAFDNAWWPAIRNQLLAHKCPVNLYGMVMGYLRPGGCG</sequence>
<evidence type="ECO:0000313" key="2">
    <source>
        <dbReference type="EMBL" id="GBP96386.1"/>
    </source>
</evidence>
<accession>A0A4C2A6T6</accession>
<evidence type="ECO:0000259" key="1">
    <source>
        <dbReference type="Pfam" id="PF00078"/>
    </source>
</evidence>
<dbReference type="OrthoDB" id="411871at2759"/>
<proteinExistence type="predicted"/>
<feature type="domain" description="Reverse transcriptase" evidence="1">
    <location>
        <begin position="137"/>
        <end position="243"/>
    </location>
</feature>
<reference evidence="2 3" key="1">
    <citation type="journal article" date="2019" name="Commun. Biol.">
        <title>The bagworm genome reveals a unique fibroin gene that provides high tensile strength.</title>
        <authorList>
            <person name="Kono N."/>
            <person name="Nakamura H."/>
            <person name="Ohtoshi R."/>
            <person name="Tomita M."/>
            <person name="Numata K."/>
            <person name="Arakawa K."/>
        </authorList>
    </citation>
    <scope>NUCLEOTIDE SEQUENCE [LARGE SCALE GENOMIC DNA]</scope>
</reference>
<protein>
    <submittedName>
        <fullName evidence="2">RNA-directed DNA polymerase from mobile element jockey</fullName>
    </submittedName>
</protein>
<dbReference type="PANTHER" id="PTHR19446">
    <property type="entry name" value="REVERSE TRANSCRIPTASES"/>
    <property type="match status" value="1"/>
</dbReference>
<dbReference type="EMBL" id="BGZK01002774">
    <property type="protein sequence ID" value="GBP96386.1"/>
    <property type="molecule type" value="Genomic_DNA"/>
</dbReference>
<dbReference type="SUPFAM" id="SSF56672">
    <property type="entry name" value="DNA/RNA polymerases"/>
    <property type="match status" value="1"/>
</dbReference>
<keyword evidence="2" id="KW-0548">Nucleotidyltransferase</keyword>
<dbReference type="GO" id="GO:0003964">
    <property type="term" value="F:RNA-directed DNA polymerase activity"/>
    <property type="evidence" value="ECO:0007669"/>
    <property type="project" value="UniProtKB-KW"/>
</dbReference>
<comment type="caution">
    <text evidence="2">The sequence shown here is derived from an EMBL/GenBank/DDBJ whole genome shotgun (WGS) entry which is preliminary data.</text>
</comment>
<dbReference type="Pfam" id="PF00078">
    <property type="entry name" value="RVT_1"/>
    <property type="match status" value="1"/>
</dbReference>
<gene>
    <name evidence="2" type="primary">pol</name>
    <name evidence="2" type="ORF">EVAR_65716_1</name>
</gene>